<protein>
    <submittedName>
        <fullName evidence="2">Uncharacterized protein</fullName>
    </submittedName>
</protein>
<evidence type="ECO:0000256" key="1">
    <source>
        <dbReference type="SAM" id="MobiDB-lite"/>
    </source>
</evidence>
<feature type="region of interest" description="Disordered" evidence="1">
    <location>
        <begin position="1"/>
        <end position="37"/>
    </location>
</feature>
<proteinExistence type="predicted"/>
<organism evidence="2 3">
    <name type="scientific">Panicum virgatum</name>
    <name type="common">Blackwell switchgrass</name>
    <dbReference type="NCBI Taxonomy" id="38727"/>
    <lineage>
        <taxon>Eukaryota</taxon>
        <taxon>Viridiplantae</taxon>
        <taxon>Streptophyta</taxon>
        <taxon>Embryophyta</taxon>
        <taxon>Tracheophyta</taxon>
        <taxon>Spermatophyta</taxon>
        <taxon>Magnoliopsida</taxon>
        <taxon>Liliopsida</taxon>
        <taxon>Poales</taxon>
        <taxon>Poaceae</taxon>
        <taxon>PACMAD clade</taxon>
        <taxon>Panicoideae</taxon>
        <taxon>Panicodae</taxon>
        <taxon>Paniceae</taxon>
        <taxon>Panicinae</taxon>
        <taxon>Panicum</taxon>
        <taxon>Panicum sect. Hiantes</taxon>
    </lineage>
</organism>
<evidence type="ECO:0000313" key="3">
    <source>
        <dbReference type="Proteomes" id="UP000823388"/>
    </source>
</evidence>
<feature type="compositionally biased region" description="Pro residues" evidence="1">
    <location>
        <begin position="134"/>
        <end position="143"/>
    </location>
</feature>
<dbReference type="EMBL" id="CM029041">
    <property type="protein sequence ID" value="KAG2625649.1"/>
    <property type="molecule type" value="Genomic_DNA"/>
</dbReference>
<feature type="region of interest" description="Disordered" evidence="1">
    <location>
        <begin position="68"/>
        <end position="196"/>
    </location>
</feature>
<sequence>MLESREPASGFAGRATNKASSSSGSRPGRRPTSIDESLWVDHARAVAATPTRTGTCSELVPEQEQLGRVSIRGPLCSTATDRRARASSWAQRKDARSRALRPKQHPQRDTQLPQRTRLPDAFWSSIVHVQRSVPLPPPTPSPRGPARHRRRLQTAAGASKQPSTATPPERPAAHPTPTPVPWHGRAARKSGRRRPP</sequence>
<dbReference type="AlphaFoldDB" id="A0A8T0V049"/>
<name>A0A8T0V049_PANVG</name>
<feature type="compositionally biased region" description="Pro residues" evidence="1">
    <location>
        <begin position="168"/>
        <end position="180"/>
    </location>
</feature>
<gene>
    <name evidence="2" type="ORF">PVAP13_3KG314008</name>
</gene>
<accession>A0A8T0V049</accession>
<comment type="caution">
    <text evidence="2">The sequence shown here is derived from an EMBL/GenBank/DDBJ whole genome shotgun (WGS) entry which is preliminary data.</text>
</comment>
<evidence type="ECO:0000313" key="2">
    <source>
        <dbReference type="EMBL" id="KAG2625649.1"/>
    </source>
</evidence>
<reference evidence="2 3" key="1">
    <citation type="submission" date="2020-05" db="EMBL/GenBank/DDBJ databases">
        <title>WGS assembly of Panicum virgatum.</title>
        <authorList>
            <person name="Lovell J.T."/>
            <person name="Jenkins J."/>
            <person name="Shu S."/>
            <person name="Juenger T.E."/>
            <person name="Schmutz J."/>
        </authorList>
    </citation>
    <scope>NUCLEOTIDE SEQUENCE [LARGE SCALE GENOMIC DNA]</scope>
    <source>
        <strain evidence="3">cv. AP13</strain>
    </source>
</reference>
<keyword evidence="3" id="KW-1185">Reference proteome</keyword>
<feature type="compositionally biased region" description="Basic residues" evidence="1">
    <location>
        <begin position="185"/>
        <end position="196"/>
    </location>
</feature>
<dbReference type="Proteomes" id="UP000823388">
    <property type="component" value="Chromosome 3K"/>
</dbReference>